<comment type="similarity">
    <text evidence="1">Belongs to the peptidase M20A family.</text>
</comment>
<protein>
    <recommendedName>
        <fullName evidence="1">Peptidase M20 domain-containing protein 2</fullName>
    </recommendedName>
</protein>
<dbReference type="EMBL" id="JAMWMK010000002">
    <property type="protein sequence ID" value="MDC4246730.1"/>
    <property type="molecule type" value="Genomic_DNA"/>
</dbReference>
<dbReference type="EMBL" id="PJVH01000010">
    <property type="protein sequence ID" value="RXU90040.1"/>
    <property type="molecule type" value="Genomic_DNA"/>
</dbReference>
<dbReference type="InterPro" id="IPR036264">
    <property type="entry name" value="Bact_exopeptidase_dim_dom"/>
</dbReference>
<dbReference type="InterPro" id="IPR017144">
    <property type="entry name" value="Xaa-Arg_dipeptidase"/>
</dbReference>
<dbReference type="InterPro" id="IPR052030">
    <property type="entry name" value="Peptidase_M20/M20A_hydrolases"/>
</dbReference>
<dbReference type="SUPFAM" id="SSF53187">
    <property type="entry name" value="Zn-dependent exopeptidases"/>
    <property type="match status" value="1"/>
</dbReference>
<dbReference type="Proteomes" id="UP001141166">
    <property type="component" value="Unassembled WGS sequence"/>
</dbReference>
<dbReference type="STRING" id="1352.AL014_09120"/>
<evidence type="ECO:0000313" key="3">
    <source>
        <dbReference type="EMBL" id="KAB7577034.1"/>
    </source>
</evidence>
<dbReference type="Proteomes" id="UP000070452">
    <property type="component" value="Unassembled WGS sequence"/>
</dbReference>
<dbReference type="Pfam" id="PF07687">
    <property type="entry name" value="M20_dimer"/>
    <property type="match status" value="1"/>
</dbReference>
<feature type="domain" description="Peptidase M20 dimerisation" evidence="2">
    <location>
        <begin position="177"/>
        <end position="267"/>
    </location>
</feature>
<dbReference type="InterPro" id="IPR017439">
    <property type="entry name" value="Amidohydrolase"/>
</dbReference>
<dbReference type="GO" id="GO:0016805">
    <property type="term" value="F:dipeptidase activity"/>
    <property type="evidence" value="ECO:0007669"/>
    <property type="project" value="InterPro"/>
</dbReference>
<dbReference type="GO" id="GO:0071713">
    <property type="term" value="F:para-aminobenzoyl-glutamate hydrolase activity"/>
    <property type="evidence" value="ECO:0007669"/>
    <property type="project" value="TreeGrafter"/>
</dbReference>
<accession>A0A132P813</accession>
<dbReference type="PANTHER" id="PTHR30575">
    <property type="entry name" value="PEPTIDASE M20"/>
    <property type="match status" value="1"/>
</dbReference>
<reference evidence="9 15" key="4">
    <citation type="submission" date="2017-12" db="EMBL/GenBank/DDBJ databases">
        <title>A pool of 800 enterococci isolated from chicken carcass rinse samples from New Zealand.</title>
        <authorList>
            <person name="Zhang J."/>
            <person name="Rogers L."/>
            <person name="Midwinter A."/>
            <person name="French N."/>
        </authorList>
    </citation>
    <scope>NUCLEOTIDE SEQUENCE [LARGE SCALE GENOMIC DNA]</scope>
    <source>
        <strain evidence="9 15">EN697</strain>
    </source>
</reference>
<dbReference type="EMBL" id="LRHK01000001">
    <property type="protein sequence ID" value="KWX18377.1"/>
    <property type="molecule type" value="Genomic_DNA"/>
</dbReference>
<dbReference type="InterPro" id="IPR011650">
    <property type="entry name" value="Peptidase_M20_dimer"/>
</dbReference>
<reference evidence="10 12" key="2">
    <citation type="submission" date="2016-04" db="EMBL/GenBank/DDBJ databases">
        <authorList>
            <person name="Millard A."/>
        </authorList>
    </citation>
    <scope>NUCLEOTIDE SEQUENCE [LARGE SCALE GENOMIC DNA]</scope>
    <source>
        <strain evidence="10">Isolate 22</strain>
    </source>
</reference>
<dbReference type="Proteomes" id="UP000183509">
    <property type="component" value="Unassembled WGS sequence"/>
</dbReference>
<keyword evidence="4" id="KW-0378">Hydrolase</keyword>
<dbReference type="SUPFAM" id="SSF55031">
    <property type="entry name" value="Bacterial exopeptidase dimerisation domain"/>
    <property type="match status" value="1"/>
</dbReference>
<dbReference type="AlphaFoldDB" id="A0A132P813"/>
<evidence type="ECO:0000313" key="16">
    <source>
        <dbReference type="Proteomes" id="UP000469871"/>
    </source>
</evidence>
<dbReference type="Proteomes" id="UP000191171">
    <property type="component" value="Unassembled WGS sequence"/>
</dbReference>
<evidence type="ECO:0000313" key="15">
    <source>
        <dbReference type="Proteomes" id="UP000289562"/>
    </source>
</evidence>
<evidence type="ECO:0000313" key="6">
    <source>
        <dbReference type="EMBL" id="MDC4246730.1"/>
    </source>
</evidence>
<dbReference type="FunFam" id="3.30.70.360:FF:000004">
    <property type="entry name" value="Peptidase M20 domain-containing protein 2"/>
    <property type="match status" value="1"/>
</dbReference>
<dbReference type="PIRSF" id="PIRSF037226">
    <property type="entry name" value="Amidohydrolase_ACY1L2_prd"/>
    <property type="match status" value="1"/>
</dbReference>
<dbReference type="PATRIC" id="fig|1352.1358.peg.571"/>
<reference evidence="7 13" key="3">
    <citation type="submission" date="2017-02" db="EMBL/GenBank/DDBJ databases">
        <title>Clonality and virulence of isolates of VRE in Hematopoietic Stem Cell Transplanted (HSCT) patients.</title>
        <authorList>
            <person name="Marchi A.P."/>
            <person name="Martins R.C."/>
            <person name="Marie S.K."/>
            <person name="Levin A.S."/>
            <person name="Costa S.F."/>
        </authorList>
    </citation>
    <scope>NUCLEOTIDE SEQUENCE [LARGE SCALE GENOMIC DNA]</scope>
    <source>
        <strain evidence="7 13">LIM1759</strain>
    </source>
</reference>
<evidence type="ECO:0000313" key="10">
    <source>
        <dbReference type="EMBL" id="SAZ10973.1"/>
    </source>
</evidence>
<sequence length="407" mass="44295">MTTTISTNQLKDLIQYRLPEYQALALDIHEHPEVSNYEFYSSAALIKQLEKERFWVEKEVAGHRTAFDARYISNKPGPTIAFLAEFDALPGIGHACGHNLFGTYSVLAASIVKQFIDETGGEIRVYGTPGEEGGENGSAKGSFVREGFFEDVDVALCVHPAFRYGKTTESLANDPVDIKFYGVASHAAAAPEKGVNALEALIQVFNGINALRLQLPKDVNIHGIITDGGVAANVIPDYAAGRFYLRAGNRQTLDKVYEKVENIVRGAAISTGTTFEFGLFQNAVDDVIVTPSFDDLFFQHAKEAGVPDEEIETEQRTSLGSSDVGNVSQVIPTIQPTVAISETYIAGHTEEFKAAAKSDKGLASIAIAAELLANTALDLLKEPKLLERIKQEHQEIVARKKQEGATF</sequence>
<dbReference type="CDD" id="cd03887">
    <property type="entry name" value="M20_Acy1L2"/>
    <property type="match status" value="1"/>
</dbReference>
<dbReference type="RefSeq" id="WP_002293788.1">
    <property type="nucleotide sequence ID" value="NZ_AP019394.1"/>
</dbReference>
<reference evidence="3 16" key="6">
    <citation type="submission" date="2019-10" db="EMBL/GenBank/DDBJ databases">
        <title>Evolutionary dynamics of vancomycin-resistant Enterococcus faecium during gastrointestinal tract colonization and bloodstream infection in immunocompromised pediatric patients.</title>
        <authorList>
            <person name="Chilambi G.S."/>
            <person name="Nordstrom H.R."/>
            <person name="Evans D.R."/>
            <person name="Ferrolino J."/>
            <person name="Hayden R.T."/>
            <person name="Maron G.M."/>
            <person name="Vo A.N."/>
            <person name="Gilmore M.S."/>
            <person name="Wolf J."/>
            <person name="Rosch J.W."/>
            <person name="Van Tyne D."/>
        </authorList>
    </citation>
    <scope>NUCLEOTIDE SEQUENCE [LARGE SCALE GENOMIC DNA]</scope>
    <source>
        <strain evidence="3 16">VRECG27</strain>
    </source>
</reference>
<dbReference type="Proteomes" id="UP000469871">
    <property type="component" value="Unassembled WGS sequence"/>
</dbReference>
<reference evidence="4 11" key="1">
    <citation type="submission" date="2016-01" db="EMBL/GenBank/DDBJ databases">
        <title>Molecular Mechanisms for transfer of large genomic segments between Enterococcus faecium strains.</title>
        <authorList>
            <person name="Garcia-Solache M.A."/>
            <person name="Lebreton F."/>
            <person name="Mclaughlin R.E."/>
            <person name="Whiteaker J.D."/>
            <person name="Gilmore M.S."/>
            <person name="Rice L.B."/>
        </authorList>
    </citation>
    <scope>NUCLEOTIDE SEQUENCE [LARGE SCALE GENOMIC DNA]</scope>
    <source>
        <strain evidence="4 11">D344RRF x C68</strain>
    </source>
</reference>
<dbReference type="Gene3D" id="3.30.70.360">
    <property type="match status" value="1"/>
</dbReference>
<evidence type="ECO:0000313" key="13">
    <source>
        <dbReference type="Proteomes" id="UP000191171"/>
    </source>
</evidence>
<evidence type="ECO:0000313" key="4">
    <source>
        <dbReference type="EMBL" id="KWX18377.1"/>
    </source>
</evidence>
<evidence type="ECO:0000313" key="14">
    <source>
        <dbReference type="Proteomes" id="UP000249070"/>
    </source>
</evidence>
<evidence type="ECO:0000256" key="1">
    <source>
        <dbReference type="PIRNR" id="PIRNR037226"/>
    </source>
</evidence>
<dbReference type="EMBL" id="JAIFOC010000014">
    <property type="protein sequence ID" value="MBX4221618.1"/>
    <property type="molecule type" value="Genomic_DNA"/>
</dbReference>
<proteinExistence type="inferred from homology"/>
<reference evidence="5" key="7">
    <citation type="journal article" date="2022" name="J. Anim. Sci.">
        <title>Whole genome sequence analyses-based assessment of virulence potential and antimicrobial susceptibilities and resistance of Enterococcus faecium strains isolated from commercial swine and cattle probiotic products.</title>
        <authorList>
            <person name="Shridhar P.B."/>
            <person name="Amachawadi R.G."/>
            <person name="Tokach M."/>
            <person name="Patel I."/>
            <person name="Gangiredla J."/>
            <person name="Mammel M."/>
            <person name="Nagaraja T.G."/>
        </authorList>
    </citation>
    <scope>NUCLEOTIDE SEQUENCE</scope>
    <source>
        <strain evidence="5">EF215</strain>
    </source>
</reference>
<evidence type="ECO:0000313" key="5">
    <source>
        <dbReference type="EMBL" id="MBX4221618.1"/>
    </source>
</evidence>
<dbReference type="Proteomes" id="UP000249070">
    <property type="component" value="Unassembled WGS sequence"/>
</dbReference>
<evidence type="ECO:0000259" key="2">
    <source>
        <dbReference type="Pfam" id="PF07687"/>
    </source>
</evidence>
<dbReference type="OMA" id="HRSCAKT"/>
<dbReference type="NCBIfam" id="TIGR01891">
    <property type="entry name" value="amidohydrolases"/>
    <property type="match status" value="1"/>
</dbReference>
<dbReference type="GO" id="GO:0046657">
    <property type="term" value="P:folic acid catabolic process"/>
    <property type="evidence" value="ECO:0007669"/>
    <property type="project" value="TreeGrafter"/>
</dbReference>
<evidence type="ECO:0000313" key="8">
    <source>
        <dbReference type="EMBL" id="PZM57073.1"/>
    </source>
</evidence>
<name>A0A132P813_ENTFC</name>
<dbReference type="GeneID" id="66453559"/>
<reference evidence="6" key="8">
    <citation type="submission" date="2022-05" db="EMBL/GenBank/DDBJ databases">
        <title>Draft genome sequences of Clostridium perfringens strains isolated from Peru.</title>
        <authorList>
            <person name="Hurtado R."/>
            <person name="Lima L."/>
            <person name="Sousa T."/>
            <person name="Jaiswal A.K."/>
            <person name="Tiwari S."/>
            <person name="Maturrano L."/>
            <person name="Brenig B."/>
            <person name="Azevedo V."/>
        </authorList>
    </citation>
    <scope>NUCLEOTIDE SEQUENCE</scope>
    <source>
        <strain evidence="6">CP4</strain>
    </source>
</reference>
<dbReference type="EMBL" id="MVGJ01000016">
    <property type="protein sequence ID" value="OOL83433.1"/>
    <property type="molecule type" value="Genomic_DNA"/>
</dbReference>
<dbReference type="EMBL" id="WEFP01000001">
    <property type="protein sequence ID" value="KAB7577034.1"/>
    <property type="molecule type" value="Genomic_DNA"/>
</dbReference>
<dbReference type="EMBL" id="QHGU01000002">
    <property type="protein sequence ID" value="PZM57073.1"/>
    <property type="molecule type" value="Genomic_DNA"/>
</dbReference>
<gene>
    <name evidence="4" type="ORF">AWT83_07830</name>
    <name evidence="7" type="ORF">B1P95_04085</name>
    <name evidence="9" type="ORF">CYQ77_04590</name>
    <name evidence="8" type="ORF">DKP91_00565</name>
    <name evidence="10" type="ORF">DTPHA_601464</name>
    <name evidence="3" type="ORF">GBM73_06755</name>
    <name evidence="5" type="ORF">KYX88_01960</name>
    <name evidence="6" type="ORF">M3X98_01480</name>
</gene>
<reference evidence="8 14" key="5">
    <citation type="submission" date="2018-05" db="EMBL/GenBank/DDBJ databases">
        <title>Vancomycin-resistant Enterococcus faecium strain from Chelyabinsk, Russia.</title>
        <authorList>
            <person name="Gostev V."/>
            <person name="Goncharov A."/>
            <person name="Kolodzhieva V."/>
            <person name="Suvorov A."/>
            <person name="Sidorenko S."/>
            <person name="Zueva L."/>
        </authorList>
    </citation>
    <scope>NUCLEOTIDE SEQUENCE [LARGE SCALE GENOMIC DNA]</scope>
    <source>
        <strain evidence="8 14">20</strain>
    </source>
</reference>
<dbReference type="EMBL" id="FKLM01000021">
    <property type="protein sequence ID" value="SAZ10973.1"/>
    <property type="molecule type" value="Genomic_DNA"/>
</dbReference>
<evidence type="ECO:0000313" key="7">
    <source>
        <dbReference type="EMBL" id="OOL83433.1"/>
    </source>
</evidence>
<evidence type="ECO:0000313" key="11">
    <source>
        <dbReference type="Proteomes" id="UP000070452"/>
    </source>
</evidence>
<evidence type="ECO:0000313" key="9">
    <source>
        <dbReference type="EMBL" id="RXU90040.1"/>
    </source>
</evidence>
<dbReference type="Proteomes" id="UP001139644">
    <property type="component" value="Unassembled WGS sequence"/>
</dbReference>
<comment type="caution">
    <text evidence="4">The sequence shown here is derived from an EMBL/GenBank/DDBJ whole genome shotgun (WGS) entry which is preliminary data.</text>
</comment>
<dbReference type="Proteomes" id="UP000289562">
    <property type="component" value="Unassembled WGS sequence"/>
</dbReference>
<dbReference type="PANTHER" id="PTHR30575:SF0">
    <property type="entry name" value="XAA-ARG DIPEPTIDASE"/>
    <property type="match status" value="1"/>
</dbReference>
<dbReference type="Gene3D" id="3.40.630.10">
    <property type="entry name" value="Zn peptidases"/>
    <property type="match status" value="1"/>
</dbReference>
<evidence type="ECO:0000313" key="12">
    <source>
        <dbReference type="Proteomes" id="UP000183509"/>
    </source>
</evidence>
<dbReference type="GO" id="GO:0005737">
    <property type="term" value="C:cytoplasm"/>
    <property type="evidence" value="ECO:0007669"/>
    <property type="project" value="TreeGrafter"/>
</dbReference>
<organism evidence="4 11">
    <name type="scientific">Enterococcus faecium</name>
    <name type="common">Streptococcus faecium</name>
    <dbReference type="NCBI Taxonomy" id="1352"/>
    <lineage>
        <taxon>Bacteria</taxon>
        <taxon>Bacillati</taxon>
        <taxon>Bacillota</taxon>
        <taxon>Bacilli</taxon>
        <taxon>Lactobacillales</taxon>
        <taxon>Enterococcaceae</taxon>
        <taxon>Enterococcus</taxon>
    </lineage>
</organism>